<keyword evidence="1" id="KW-0378">Hydrolase</keyword>
<dbReference type="PANTHER" id="PTHR11046:SF15">
    <property type="entry name" value="RIBOFLAVIN TRANSPORTER 1 ISOFORM X1"/>
    <property type="match status" value="1"/>
</dbReference>
<keyword evidence="1" id="KW-0540">Nuclease</keyword>
<keyword evidence="3" id="KW-1185">Reference proteome</keyword>
<evidence type="ECO:0000313" key="2">
    <source>
        <dbReference type="EMBL" id="KAH3725616.1"/>
    </source>
</evidence>
<dbReference type="InterPro" id="IPR022894">
    <property type="entry name" value="Oligoribonuclease"/>
</dbReference>
<gene>
    <name evidence="2" type="ORF">DPMN_051463</name>
</gene>
<organism evidence="2 3">
    <name type="scientific">Dreissena polymorpha</name>
    <name type="common">Zebra mussel</name>
    <name type="synonym">Mytilus polymorpha</name>
    <dbReference type="NCBI Taxonomy" id="45954"/>
    <lineage>
        <taxon>Eukaryota</taxon>
        <taxon>Metazoa</taxon>
        <taxon>Spiralia</taxon>
        <taxon>Lophotrochozoa</taxon>
        <taxon>Mollusca</taxon>
        <taxon>Bivalvia</taxon>
        <taxon>Autobranchia</taxon>
        <taxon>Heteroconchia</taxon>
        <taxon>Euheterodonta</taxon>
        <taxon>Imparidentia</taxon>
        <taxon>Neoheterodontei</taxon>
        <taxon>Myida</taxon>
        <taxon>Dreissenoidea</taxon>
        <taxon>Dreissenidae</taxon>
        <taxon>Dreissena</taxon>
    </lineage>
</organism>
<dbReference type="AlphaFoldDB" id="A0A9D4CK07"/>
<proteinExistence type="predicted"/>
<dbReference type="EMBL" id="JAIWYP010000012">
    <property type="protein sequence ID" value="KAH3725616.1"/>
    <property type="molecule type" value="Genomic_DNA"/>
</dbReference>
<comment type="caution">
    <text evidence="2">The sequence shown here is derived from an EMBL/GenBank/DDBJ whole genome shotgun (WGS) entry which is preliminary data.</text>
</comment>
<evidence type="ECO:0000256" key="1">
    <source>
        <dbReference type="ARBA" id="ARBA00022722"/>
    </source>
</evidence>
<name>A0A9D4CK07_DREPO</name>
<protein>
    <submittedName>
        <fullName evidence="2">Uncharacterized protein</fullName>
    </submittedName>
</protein>
<sequence>MLKNIVSKEGPIGRDSMPVFKNWSKKQTLIERVAKTTSDIFGPAGDHLGVRDKWEAHCSRNGTRSFIGNYKDNRFNALFQTSAEILFHRKDFIKVINHVSNKNLKIKAVLADLQSDCVQQMLKALCLIYVTITGPYWWLITSGTVPCLELAPVIKQLESFLQTCTTQPELLVRQEINW</sequence>
<evidence type="ECO:0000313" key="3">
    <source>
        <dbReference type="Proteomes" id="UP000828390"/>
    </source>
</evidence>
<reference evidence="2" key="1">
    <citation type="journal article" date="2019" name="bioRxiv">
        <title>The Genome of the Zebra Mussel, Dreissena polymorpha: A Resource for Invasive Species Research.</title>
        <authorList>
            <person name="McCartney M.A."/>
            <person name="Auch B."/>
            <person name="Kono T."/>
            <person name="Mallez S."/>
            <person name="Zhang Y."/>
            <person name="Obille A."/>
            <person name="Becker A."/>
            <person name="Abrahante J.E."/>
            <person name="Garbe J."/>
            <person name="Badalamenti J.P."/>
            <person name="Herman A."/>
            <person name="Mangelson H."/>
            <person name="Liachko I."/>
            <person name="Sullivan S."/>
            <person name="Sone E.D."/>
            <person name="Koren S."/>
            <person name="Silverstein K.A.T."/>
            <person name="Beckman K.B."/>
            <person name="Gohl D.M."/>
        </authorList>
    </citation>
    <scope>NUCLEOTIDE SEQUENCE</scope>
    <source>
        <strain evidence="2">Duluth1</strain>
        <tissue evidence="2">Whole animal</tissue>
    </source>
</reference>
<dbReference type="GO" id="GO:0000175">
    <property type="term" value="F:3'-5'-RNA exonuclease activity"/>
    <property type="evidence" value="ECO:0007669"/>
    <property type="project" value="InterPro"/>
</dbReference>
<dbReference type="Proteomes" id="UP000828390">
    <property type="component" value="Unassembled WGS sequence"/>
</dbReference>
<accession>A0A9D4CK07</accession>
<dbReference type="PANTHER" id="PTHR11046">
    <property type="entry name" value="OLIGORIBONUCLEASE, MITOCHONDRIAL"/>
    <property type="match status" value="1"/>
</dbReference>
<reference evidence="2" key="2">
    <citation type="submission" date="2020-11" db="EMBL/GenBank/DDBJ databases">
        <authorList>
            <person name="McCartney M.A."/>
            <person name="Auch B."/>
            <person name="Kono T."/>
            <person name="Mallez S."/>
            <person name="Becker A."/>
            <person name="Gohl D.M."/>
            <person name="Silverstein K.A.T."/>
            <person name="Koren S."/>
            <person name="Bechman K.B."/>
            <person name="Herman A."/>
            <person name="Abrahante J.E."/>
            <person name="Garbe J."/>
        </authorList>
    </citation>
    <scope>NUCLEOTIDE SEQUENCE</scope>
    <source>
        <strain evidence="2">Duluth1</strain>
        <tissue evidence="2">Whole animal</tissue>
    </source>
</reference>